<sequence>MVMQRLNSLTDQEEPPQQPAPIIRVCWDDLFAFL</sequence>
<feature type="non-terminal residue" evidence="1">
    <location>
        <position position="34"/>
    </location>
</feature>
<organism evidence="1">
    <name type="scientific">marine sediment metagenome</name>
    <dbReference type="NCBI Taxonomy" id="412755"/>
    <lineage>
        <taxon>unclassified sequences</taxon>
        <taxon>metagenomes</taxon>
        <taxon>ecological metagenomes</taxon>
    </lineage>
</organism>
<protein>
    <submittedName>
        <fullName evidence="1">Uncharacterized protein</fullName>
    </submittedName>
</protein>
<comment type="caution">
    <text evidence="1">The sequence shown here is derived from an EMBL/GenBank/DDBJ whole genome shotgun (WGS) entry which is preliminary data.</text>
</comment>
<proteinExistence type="predicted"/>
<reference evidence="1" key="1">
    <citation type="journal article" date="2014" name="Front. Microbiol.">
        <title>High frequency of phylogenetically diverse reductive dehalogenase-homologous genes in deep subseafloor sedimentary metagenomes.</title>
        <authorList>
            <person name="Kawai M."/>
            <person name="Futagami T."/>
            <person name="Toyoda A."/>
            <person name="Takaki Y."/>
            <person name="Nishi S."/>
            <person name="Hori S."/>
            <person name="Arai W."/>
            <person name="Tsubouchi T."/>
            <person name="Morono Y."/>
            <person name="Uchiyama I."/>
            <person name="Ito T."/>
            <person name="Fujiyama A."/>
            <person name="Inagaki F."/>
            <person name="Takami H."/>
        </authorList>
    </citation>
    <scope>NUCLEOTIDE SEQUENCE</scope>
    <source>
        <strain evidence="1">Expedition CK06-06</strain>
    </source>
</reference>
<accession>X1TT14</accession>
<dbReference type="AlphaFoldDB" id="X1TT14"/>
<gene>
    <name evidence="1" type="ORF">S12H4_41683</name>
</gene>
<dbReference type="EMBL" id="BARW01025427">
    <property type="protein sequence ID" value="GAJ08453.1"/>
    <property type="molecule type" value="Genomic_DNA"/>
</dbReference>
<name>X1TT14_9ZZZZ</name>
<evidence type="ECO:0000313" key="1">
    <source>
        <dbReference type="EMBL" id="GAJ08453.1"/>
    </source>
</evidence>